<dbReference type="SUPFAM" id="SSF53597">
    <property type="entry name" value="Dihydrofolate reductase-like"/>
    <property type="match status" value="1"/>
</dbReference>
<sequence>MQITMIMAASDNGVIGVDNRLPWALPDDLRFFARQTRGKMVLMGRRTYDSLGPTAERPNPLPGRILLVVTGRPGDFPLECEEVVPVGSVQEGLAMAEALGEEELMVAGGHSVFMEAWPFADRILLTRVHGQFEGDTFVPDPDPRKWREVSSEHHPVDPDHAYPFTTSTLERRT</sequence>
<gene>
    <name evidence="12" type="ORF">SAMN05661077_0606</name>
</gene>
<evidence type="ECO:0000256" key="8">
    <source>
        <dbReference type="PIRNR" id="PIRNR000194"/>
    </source>
</evidence>
<reference evidence="13" key="1">
    <citation type="submission" date="2016-10" db="EMBL/GenBank/DDBJ databases">
        <authorList>
            <person name="Varghese N."/>
        </authorList>
    </citation>
    <scope>NUCLEOTIDE SEQUENCE [LARGE SCALE GENOMIC DNA]</scope>
    <source>
        <strain evidence="13">HL 19</strain>
    </source>
</reference>
<dbReference type="EMBL" id="FMUN01000001">
    <property type="protein sequence ID" value="SCX83206.1"/>
    <property type="molecule type" value="Genomic_DNA"/>
</dbReference>
<dbReference type="GO" id="GO:0050661">
    <property type="term" value="F:NADP binding"/>
    <property type="evidence" value="ECO:0007669"/>
    <property type="project" value="InterPro"/>
</dbReference>
<comment type="catalytic activity">
    <reaction evidence="8">
        <text>(6S)-5,6,7,8-tetrahydrofolate + NADP(+) = 7,8-dihydrofolate + NADPH + H(+)</text>
        <dbReference type="Rhea" id="RHEA:15009"/>
        <dbReference type="ChEBI" id="CHEBI:15378"/>
        <dbReference type="ChEBI" id="CHEBI:57451"/>
        <dbReference type="ChEBI" id="CHEBI:57453"/>
        <dbReference type="ChEBI" id="CHEBI:57783"/>
        <dbReference type="ChEBI" id="CHEBI:58349"/>
        <dbReference type="EC" id="1.5.1.3"/>
    </reaction>
</comment>
<keyword evidence="6 8" id="KW-0560">Oxidoreductase</keyword>
<evidence type="ECO:0000256" key="3">
    <source>
        <dbReference type="ARBA" id="ARBA00012856"/>
    </source>
</evidence>
<feature type="domain" description="DHFR" evidence="11">
    <location>
        <begin position="2"/>
        <end position="171"/>
    </location>
</feature>
<feature type="compositionally biased region" description="Basic and acidic residues" evidence="10">
    <location>
        <begin position="141"/>
        <end position="160"/>
    </location>
</feature>
<dbReference type="GO" id="GO:0046654">
    <property type="term" value="P:tetrahydrofolate biosynthetic process"/>
    <property type="evidence" value="ECO:0007669"/>
    <property type="project" value="UniProtKB-UniPathway"/>
</dbReference>
<dbReference type="InterPro" id="IPR012259">
    <property type="entry name" value="DHFR"/>
</dbReference>
<dbReference type="PROSITE" id="PS51330">
    <property type="entry name" value="DHFR_2"/>
    <property type="match status" value="1"/>
</dbReference>
<dbReference type="AlphaFoldDB" id="A0A0P9ED71"/>
<evidence type="ECO:0000256" key="1">
    <source>
        <dbReference type="ARBA" id="ARBA00004903"/>
    </source>
</evidence>
<keyword evidence="13" id="KW-1185">Reference proteome</keyword>
<dbReference type="STRING" id="381306.AN478_08990"/>
<dbReference type="GO" id="GO:0005829">
    <property type="term" value="C:cytosol"/>
    <property type="evidence" value="ECO:0007669"/>
    <property type="project" value="TreeGrafter"/>
</dbReference>
<evidence type="ECO:0000256" key="9">
    <source>
        <dbReference type="RuleBase" id="RU004474"/>
    </source>
</evidence>
<protein>
    <recommendedName>
        <fullName evidence="3 8">Dihydrofolate reductase</fullName>
        <ecNumber evidence="3 8">1.5.1.3</ecNumber>
    </recommendedName>
</protein>
<evidence type="ECO:0000259" key="11">
    <source>
        <dbReference type="PROSITE" id="PS51330"/>
    </source>
</evidence>
<comment type="pathway">
    <text evidence="1 8">Cofactor biosynthesis; tetrahydrofolate biosynthesis; 5,6,7,8-tetrahydrofolate from 7,8-dihydrofolate: step 1/1.</text>
</comment>
<name>A0A0P9ED71_9GAMM</name>
<dbReference type="PROSITE" id="PS00075">
    <property type="entry name" value="DHFR_1"/>
    <property type="match status" value="1"/>
</dbReference>
<dbReference type="InterPro" id="IPR024072">
    <property type="entry name" value="DHFR-like_dom_sf"/>
</dbReference>
<feature type="compositionally biased region" description="Polar residues" evidence="10">
    <location>
        <begin position="164"/>
        <end position="173"/>
    </location>
</feature>
<evidence type="ECO:0000256" key="5">
    <source>
        <dbReference type="ARBA" id="ARBA00022857"/>
    </source>
</evidence>
<dbReference type="Pfam" id="PF00186">
    <property type="entry name" value="DHFR_1"/>
    <property type="match status" value="1"/>
</dbReference>
<dbReference type="GO" id="GO:0046655">
    <property type="term" value="P:folic acid metabolic process"/>
    <property type="evidence" value="ECO:0007669"/>
    <property type="project" value="TreeGrafter"/>
</dbReference>
<evidence type="ECO:0000313" key="13">
    <source>
        <dbReference type="Proteomes" id="UP000183104"/>
    </source>
</evidence>
<dbReference type="GO" id="GO:0006730">
    <property type="term" value="P:one-carbon metabolic process"/>
    <property type="evidence" value="ECO:0007669"/>
    <property type="project" value="UniProtKB-KW"/>
</dbReference>
<dbReference type="Proteomes" id="UP000183104">
    <property type="component" value="Unassembled WGS sequence"/>
</dbReference>
<dbReference type="InterPro" id="IPR017925">
    <property type="entry name" value="DHFR_CS"/>
</dbReference>
<feature type="region of interest" description="Disordered" evidence="10">
    <location>
        <begin position="139"/>
        <end position="173"/>
    </location>
</feature>
<comment type="function">
    <text evidence="7 8">Key enzyme in folate metabolism. Catalyzes an essential reaction for de novo glycine and purine synthesis, and for DNA precursor synthesis.</text>
</comment>
<dbReference type="GO" id="GO:0004146">
    <property type="term" value="F:dihydrofolate reductase activity"/>
    <property type="evidence" value="ECO:0007669"/>
    <property type="project" value="UniProtKB-EC"/>
</dbReference>
<evidence type="ECO:0000256" key="6">
    <source>
        <dbReference type="ARBA" id="ARBA00023002"/>
    </source>
</evidence>
<dbReference type="RefSeq" id="WP_054966268.1">
    <property type="nucleotide sequence ID" value="NZ_FMUN01000001.1"/>
</dbReference>
<keyword evidence="5 8" id="KW-0521">NADP</keyword>
<keyword evidence="4 8" id="KW-0554">One-carbon metabolism</keyword>
<evidence type="ECO:0000256" key="2">
    <source>
        <dbReference type="ARBA" id="ARBA00009539"/>
    </source>
</evidence>
<dbReference type="CDD" id="cd00209">
    <property type="entry name" value="DHFR"/>
    <property type="match status" value="1"/>
</dbReference>
<organism evidence="12 13">
    <name type="scientific">Thiohalorhabdus denitrificans</name>
    <dbReference type="NCBI Taxonomy" id="381306"/>
    <lineage>
        <taxon>Bacteria</taxon>
        <taxon>Pseudomonadati</taxon>
        <taxon>Pseudomonadota</taxon>
        <taxon>Gammaproteobacteria</taxon>
        <taxon>Thiohalorhabdales</taxon>
        <taxon>Thiohalorhabdaceae</taxon>
        <taxon>Thiohalorhabdus</taxon>
    </lineage>
</organism>
<comment type="similarity">
    <text evidence="2 8 9">Belongs to the dihydrofolate reductase family.</text>
</comment>
<proteinExistence type="inferred from homology"/>
<dbReference type="OrthoDB" id="9804315at2"/>
<dbReference type="PIRSF" id="PIRSF000194">
    <property type="entry name" value="DHFR"/>
    <property type="match status" value="1"/>
</dbReference>
<dbReference type="PANTHER" id="PTHR48069">
    <property type="entry name" value="DIHYDROFOLATE REDUCTASE"/>
    <property type="match status" value="1"/>
</dbReference>
<dbReference type="PRINTS" id="PR00070">
    <property type="entry name" value="DHFR"/>
</dbReference>
<evidence type="ECO:0000256" key="10">
    <source>
        <dbReference type="SAM" id="MobiDB-lite"/>
    </source>
</evidence>
<dbReference type="Gene3D" id="3.40.430.10">
    <property type="entry name" value="Dihydrofolate Reductase, subunit A"/>
    <property type="match status" value="1"/>
</dbReference>
<dbReference type="EC" id="1.5.1.3" evidence="3 8"/>
<dbReference type="UniPathway" id="UPA00077">
    <property type="reaction ID" value="UER00158"/>
</dbReference>
<evidence type="ECO:0000313" key="12">
    <source>
        <dbReference type="EMBL" id="SCX83206.1"/>
    </source>
</evidence>
<dbReference type="GO" id="GO:0046452">
    <property type="term" value="P:dihydrofolate metabolic process"/>
    <property type="evidence" value="ECO:0007669"/>
    <property type="project" value="TreeGrafter"/>
</dbReference>
<evidence type="ECO:0000256" key="4">
    <source>
        <dbReference type="ARBA" id="ARBA00022563"/>
    </source>
</evidence>
<accession>A0A0P9ED71</accession>
<dbReference type="InterPro" id="IPR001796">
    <property type="entry name" value="DHFR_dom"/>
</dbReference>
<dbReference type="PANTHER" id="PTHR48069:SF3">
    <property type="entry name" value="DIHYDROFOLATE REDUCTASE"/>
    <property type="match status" value="1"/>
</dbReference>
<evidence type="ECO:0000256" key="7">
    <source>
        <dbReference type="ARBA" id="ARBA00025067"/>
    </source>
</evidence>